<dbReference type="CDD" id="cd00093">
    <property type="entry name" value="HTH_XRE"/>
    <property type="match status" value="1"/>
</dbReference>
<evidence type="ECO:0000256" key="1">
    <source>
        <dbReference type="SAM" id="MobiDB-lite"/>
    </source>
</evidence>
<keyword evidence="2" id="KW-0472">Membrane</keyword>
<reference evidence="4 5" key="1">
    <citation type="submission" date="2022-01" db="EMBL/GenBank/DDBJ databases">
        <title>Whole genome-based taxonomy of the Shewanellaceae.</title>
        <authorList>
            <person name="Martin-Rodriguez A.J."/>
        </authorList>
    </citation>
    <scope>NUCLEOTIDE SEQUENCE [LARGE SCALE GENOMIC DNA]</scope>
    <source>
        <strain evidence="4 5">DSM 21332</strain>
    </source>
</reference>
<evidence type="ECO:0000313" key="5">
    <source>
        <dbReference type="Proteomes" id="UP001202831"/>
    </source>
</evidence>
<dbReference type="InterPro" id="IPR050400">
    <property type="entry name" value="Bact_Cytoskel_RodZ"/>
</dbReference>
<dbReference type="SMART" id="SM00530">
    <property type="entry name" value="HTH_XRE"/>
    <property type="match status" value="1"/>
</dbReference>
<keyword evidence="2" id="KW-0812">Transmembrane</keyword>
<dbReference type="Pfam" id="PF13464">
    <property type="entry name" value="RodZ_C"/>
    <property type="match status" value="1"/>
</dbReference>
<dbReference type="PANTHER" id="PTHR34475">
    <property type="match status" value="1"/>
</dbReference>
<protein>
    <submittedName>
        <fullName evidence="4">DUF4115 domain-containing protein</fullName>
    </submittedName>
</protein>
<dbReference type="EMBL" id="JAKIKT010000007">
    <property type="protein sequence ID" value="MCL2915441.1"/>
    <property type="molecule type" value="Genomic_DNA"/>
</dbReference>
<sequence>MTDNQQELLKEETVAEESKDITATVGEILKHAREASGLTIEDISGRLHLRPSLVRDIEADKFDGISSATYARGYVRNYARILGVDEAEVMACLEQQVPSEAEPAMQSFSRKTTHQARDSRLMMVTWFIVIVLAALVVLWWFQKSNMNTGMDLSQPSAEEVAAAVELGATEAGEPVISTASVVSLPLTDEEQSEPVQTETPDAAETTSAPELVPTETETESSATVTSPEQSQPQSEEAVTASLNVSLAGDCWMKVEDATGKVLISGVKEAGRSMDVTGVAPFSLVIGAPQVVSLQFNGENISLEDYPAGKVARFSLPRE</sequence>
<organism evidence="4 5">
    <name type="scientific">Shewanella corallii</name>
    <dbReference type="NCBI Taxonomy" id="560080"/>
    <lineage>
        <taxon>Bacteria</taxon>
        <taxon>Pseudomonadati</taxon>
        <taxon>Pseudomonadota</taxon>
        <taxon>Gammaproteobacteria</taxon>
        <taxon>Alteromonadales</taxon>
        <taxon>Shewanellaceae</taxon>
        <taxon>Shewanella</taxon>
    </lineage>
</organism>
<dbReference type="RefSeq" id="WP_249250023.1">
    <property type="nucleotide sequence ID" value="NZ_JAKIKT010000007.1"/>
</dbReference>
<feature type="region of interest" description="Disordered" evidence="1">
    <location>
        <begin position="186"/>
        <end position="237"/>
    </location>
</feature>
<keyword evidence="2" id="KW-1133">Transmembrane helix</keyword>
<keyword evidence="5" id="KW-1185">Reference proteome</keyword>
<dbReference type="InterPro" id="IPR001387">
    <property type="entry name" value="Cro/C1-type_HTH"/>
</dbReference>
<gene>
    <name evidence="4" type="ORF">L2725_16935</name>
</gene>
<evidence type="ECO:0000313" key="4">
    <source>
        <dbReference type="EMBL" id="MCL2915441.1"/>
    </source>
</evidence>
<dbReference type="SUPFAM" id="SSF47413">
    <property type="entry name" value="lambda repressor-like DNA-binding domains"/>
    <property type="match status" value="1"/>
</dbReference>
<evidence type="ECO:0000256" key="2">
    <source>
        <dbReference type="SAM" id="Phobius"/>
    </source>
</evidence>
<name>A0ABT0NAH0_9GAMM</name>
<dbReference type="Pfam" id="PF13413">
    <property type="entry name" value="HTH_25"/>
    <property type="match status" value="1"/>
</dbReference>
<feature type="compositionally biased region" description="Polar residues" evidence="1">
    <location>
        <begin position="193"/>
        <end position="208"/>
    </location>
</feature>
<feature type="transmembrane region" description="Helical" evidence="2">
    <location>
        <begin position="121"/>
        <end position="141"/>
    </location>
</feature>
<evidence type="ECO:0000259" key="3">
    <source>
        <dbReference type="SMART" id="SM00530"/>
    </source>
</evidence>
<dbReference type="Proteomes" id="UP001202831">
    <property type="component" value="Unassembled WGS sequence"/>
</dbReference>
<dbReference type="InterPro" id="IPR025194">
    <property type="entry name" value="RodZ-like_C"/>
</dbReference>
<dbReference type="InterPro" id="IPR010982">
    <property type="entry name" value="Lambda_DNA-bd_dom_sf"/>
</dbReference>
<feature type="domain" description="HTH cro/C1-type" evidence="3">
    <location>
        <begin position="28"/>
        <end position="89"/>
    </location>
</feature>
<accession>A0ABT0NAH0</accession>
<dbReference type="PANTHER" id="PTHR34475:SF1">
    <property type="entry name" value="CYTOSKELETON PROTEIN RODZ"/>
    <property type="match status" value="1"/>
</dbReference>
<comment type="caution">
    <text evidence="4">The sequence shown here is derived from an EMBL/GenBank/DDBJ whole genome shotgun (WGS) entry which is preliminary data.</text>
</comment>
<feature type="compositionally biased region" description="Low complexity" evidence="1">
    <location>
        <begin position="212"/>
        <end position="228"/>
    </location>
</feature>
<dbReference type="Gene3D" id="1.10.260.40">
    <property type="entry name" value="lambda repressor-like DNA-binding domains"/>
    <property type="match status" value="1"/>
</dbReference>
<proteinExistence type="predicted"/>